<name>A0A5B7K3I3_PORTR</name>
<reference evidence="1 2" key="1">
    <citation type="submission" date="2019-05" db="EMBL/GenBank/DDBJ databases">
        <title>Another draft genome of Portunus trituberculatus and its Hox gene families provides insights of decapod evolution.</title>
        <authorList>
            <person name="Jeong J.-H."/>
            <person name="Song I."/>
            <person name="Kim S."/>
            <person name="Choi T."/>
            <person name="Kim D."/>
            <person name="Ryu S."/>
            <person name="Kim W."/>
        </authorList>
    </citation>
    <scope>NUCLEOTIDE SEQUENCE [LARGE SCALE GENOMIC DNA]</scope>
    <source>
        <tissue evidence="1">Muscle</tissue>
    </source>
</reference>
<accession>A0A5B7K3I3</accession>
<dbReference type="Proteomes" id="UP000324222">
    <property type="component" value="Unassembled WGS sequence"/>
</dbReference>
<dbReference type="AlphaFoldDB" id="A0A5B7K3I3"/>
<protein>
    <submittedName>
        <fullName evidence="1">Uncharacterized protein</fullName>
    </submittedName>
</protein>
<comment type="caution">
    <text evidence="1">The sequence shown here is derived from an EMBL/GenBank/DDBJ whole genome shotgun (WGS) entry which is preliminary data.</text>
</comment>
<proteinExistence type="predicted"/>
<dbReference type="EMBL" id="VSRR010137201">
    <property type="protein sequence ID" value="MPD03661.1"/>
    <property type="molecule type" value="Genomic_DNA"/>
</dbReference>
<evidence type="ECO:0000313" key="2">
    <source>
        <dbReference type="Proteomes" id="UP000324222"/>
    </source>
</evidence>
<evidence type="ECO:0000313" key="1">
    <source>
        <dbReference type="EMBL" id="MPD03661.1"/>
    </source>
</evidence>
<sequence length="79" mass="8990">MELPNTQAVYLEGAGSRQAKLSGWIQSSQCGQVKLKTGGPMARNPSRHSKARCEWKRVVYCVSLHQEQRKSGFRRRMNV</sequence>
<organism evidence="1 2">
    <name type="scientific">Portunus trituberculatus</name>
    <name type="common">Swimming crab</name>
    <name type="synonym">Neptunus trituberculatus</name>
    <dbReference type="NCBI Taxonomy" id="210409"/>
    <lineage>
        <taxon>Eukaryota</taxon>
        <taxon>Metazoa</taxon>
        <taxon>Ecdysozoa</taxon>
        <taxon>Arthropoda</taxon>
        <taxon>Crustacea</taxon>
        <taxon>Multicrustacea</taxon>
        <taxon>Malacostraca</taxon>
        <taxon>Eumalacostraca</taxon>
        <taxon>Eucarida</taxon>
        <taxon>Decapoda</taxon>
        <taxon>Pleocyemata</taxon>
        <taxon>Brachyura</taxon>
        <taxon>Eubrachyura</taxon>
        <taxon>Portunoidea</taxon>
        <taxon>Portunidae</taxon>
        <taxon>Portuninae</taxon>
        <taxon>Portunus</taxon>
    </lineage>
</organism>
<keyword evidence="2" id="KW-1185">Reference proteome</keyword>
<gene>
    <name evidence="1" type="ORF">E2C01_099306</name>
</gene>